<dbReference type="Proteomes" id="UP000054107">
    <property type="component" value="Unassembled WGS sequence"/>
</dbReference>
<name>A0A0B7NUC2_9FUNG</name>
<reference evidence="2 3" key="1">
    <citation type="submission" date="2014-09" db="EMBL/GenBank/DDBJ databases">
        <authorList>
            <person name="Ellenberger Sabrina"/>
        </authorList>
    </citation>
    <scope>NUCLEOTIDE SEQUENCE [LARGE SCALE GENOMIC DNA]</scope>
    <source>
        <strain evidence="2 3">CBS 412.66</strain>
    </source>
</reference>
<accession>A0A0B7NUC2</accession>
<proteinExistence type="predicted"/>
<organism evidence="2 3">
    <name type="scientific">Parasitella parasitica</name>
    <dbReference type="NCBI Taxonomy" id="35722"/>
    <lineage>
        <taxon>Eukaryota</taxon>
        <taxon>Fungi</taxon>
        <taxon>Fungi incertae sedis</taxon>
        <taxon>Mucoromycota</taxon>
        <taxon>Mucoromycotina</taxon>
        <taxon>Mucoromycetes</taxon>
        <taxon>Mucorales</taxon>
        <taxon>Mucorineae</taxon>
        <taxon>Mucoraceae</taxon>
        <taxon>Parasitella</taxon>
    </lineage>
</organism>
<feature type="region of interest" description="Disordered" evidence="1">
    <location>
        <begin position="135"/>
        <end position="173"/>
    </location>
</feature>
<evidence type="ECO:0000256" key="1">
    <source>
        <dbReference type="SAM" id="MobiDB-lite"/>
    </source>
</evidence>
<sequence>MTLFNTKKSSNLPPAVGYNTYHTDERKKRTSITNFFHPPSVSLKRRHEDDDTQDAQEQENKRKKTAAAAAAAAAANMKNHLGTMSRLFQRIAVTVNRSARSSTPRQDPQPEFVDIFQTMKLPTIEWTNGDLGILPSLPPLPQPSQTPRVMQEKVQLPPQPLPQPLPQPQLQLPQEKERDSVFCINDTEFMEFPVPPLLKTVPKRRVRQDSCPPKFNSLIIIEEEETSDDDESMPSTPFNDPISYDESHPSNKIQMLGLS</sequence>
<feature type="region of interest" description="Disordered" evidence="1">
    <location>
        <begin position="222"/>
        <end position="259"/>
    </location>
</feature>
<dbReference type="EMBL" id="LN733868">
    <property type="protein sequence ID" value="CEP18594.1"/>
    <property type="molecule type" value="Genomic_DNA"/>
</dbReference>
<evidence type="ECO:0000313" key="2">
    <source>
        <dbReference type="EMBL" id="CEP18594.1"/>
    </source>
</evidence>
<feature type="compositionally biased region" description="Polar residues" evidence="1">
    <location>
        <begin position="1"/>
        <end position="12"/>
    </location>
</feature>
<dbReference type="AlphaFoldDB" id="A0A0B7NUC2"/>
<protein>
    <submittedName>
        <fullName evidence="2">Uncharacterized protein</fullName>
    </submittedName>
</protein>
<gene>
    <name evidence="2" type="primary">PARPA_12900.1 scaffold 45629</name>
</gene>
<feature type="compositionally biased region" description="Acidic residues" evidence="1">
    <location>
        <begin position="222"/>
        <end position="232"/>
    </location>
</feature>
<evidence type="ECO:0000313" key="3">
    <source>
        <dbReference type="Proteomes" id="UP000054107"/>
    </source>
</evidence>
<keyword evidence="3" id="KW-1185">Reference proteome</keyword>
<feature type="compositionally biased region" description="Pro residues" evidence="1">
    <location>
        <begin position="157"/>
        <end position="167"/>
    </location>
</feature>
<dbReference type="OrthoDB" id="2282102at2759"/>
<feature type="region of interest" description="Disordered" evidence="1">
    <location>
        <begin position="1"/>
        <end position="71"/>
    </location>
</feature>